<dbReference type="PANTHER" id="PTHR21101:SF13">
    <property type="entry name" value="RESISTIN-LIKE BETA"/>
    <property type="match status" value="1"/>
</dbReference>
<reference evidence="9" key="1">
    <citation type="submission" date="2025-08" db="UniProtKB">
        <authorList>
            <consortium name="RefSeq"/>
        </authorList>
    </citation>
    <scope>IDENTIFICATION</scope>
</reference>
<gene>
    <name evidence="9" type="primary">RETNLB</name>
</gene>
<keyword evidence="5 7" id="KW-0732">Signal</keyword>
<dbReference type="CDD" id="cd16333">
    <property type="entry name" value="RELM"/>
    <property type="match status" value="1"/>
</dbReference>
<evidence type="ECO:0000256" key="4">
    <source>
        <dbReference type="ARBA" id="ARBA00022702"/>
    </source>
</evidence>
<dbReference type="Proteomes" id="UP000694850">
    <property type="component" value="Unplaced"/>
</dbReference>
<feature type="chain" id="PRO_5034662764" evidence="7">
    <location>
        <begin position="24"/>
        <end position="111"/>
    </location>
</feature>
<keyword evidence="3" id="KW-0964">Secreted</keyword>
<feature type="signal peptide" evidence="7">
    <location>
        <begin position="1"/>
        <end position="23"/>
    </location>
</feature>
<sequence length="111" mass="11891">MKPASCFLLMFIPFVRLMTPGDAQCSLHRIVDEKIKAALNKLEYKPFAPTPKLSCVSVTTPGKLASCPEGTAVTGCACGFACGSWDVQGESTCHCQCSVVDWTTARCCHVS</sequence>
<proteinExistence type="inferred from homology"/>
<name>A0A8B7A9V7_ORYAF</name>
<evidence type="ECO:0000256" key="3">
    <source>
        <dbReference type="ARBA" id="ARBA00022525"/>
    </source>
</evidence>
<dbReference type="CTD" id="84666"/>
<accession>A0A8B7A9V7</accession>
<organism evidence="8 9">
    <name type="scientific">Orycteropus afer afer</name>
    <dbReference type="NCBI Taxonomy" id="1230840"/>
    <lineage>
        <taxon>Eukaryota</taxon>
        <taxon>Metazoa</taxon>
        <taxon>Chordata</taxon>
        <taxon>Craniata</taxon>
        <taxon>Vertebrata</taxon>
        <taxon>Euteleostomi</taxon>
        <taxon>Mammalia</taxon>
        <taxon>Eutheria</taxon>
        <taxon>Afrotheria</taxon>
        <taxon>Tubulidentata</taxon>
        <taxon>Orycteropodidae</taxon>
        <taxon>Orycteropus</taxon>
    </lineage>
</organism>
<dbReference type="OrthoDB" id="10065422at2759"/>
<evidence type="ECO:0000256" key="2">
    <source>
        <dbReference type="ARBA" id="ARBA00007258"/>
    </source>
</evidence>
<evidence type="ECO:0000256" key="5">
    <source>
        <dbReference type="ARBA" id="ARBA00022729"/>
    </source>
</evidence>
<protein>
    <submittedName>
        <fullName evidence="9">Resistin-like beta</fullName>
    </submittedName>
</protein>
<evidence type="ECO:0000313" key="9">
    <source>
        <dbReference type="RefSeq" id="XP_007944755.1"/>
    </source>
</evidence>
<dbReference type="GeneID" id="103201821"/>
<evidence type="ECO:0000256" key="6">
    <source>
        <dbReference type="ARBA" id="ARBA00023157"/>
    </source>
</evidence>
<keyword evidence="4" id="KW-0372">Hormone</keyword>
<dbReference type="RefSeq" id="XP_007944755.1">
    <property type="nucleotide sequence ID" value="XM_007946564.1"/>
</dbReference>
<keyword evidence="6" id="KW-1015">Disulfide bond</keyword>
<dbReference type="AlphaFoldDB" id="A0A8B7A9V7"/>
<dbReference type="InterPro" id="IPR009714">
    <property type="entry name" value="RELM"/>
</dbReference>
<dbReference type="GO" id="GO:0005179">
    <property type="term" value="F:hormone activity"/>
    <property type="evidence" value="ECO:0007669"/>
    <property type="project" value="UniProtKB-KW"/>
</dbReference>
<evidence type="ECO:0000256" key="1">
    <source>
        <dbReference type="ARBA" id="ARBA00004613"/>
    </source>
</evidence>
<evidence type="ECO:0000256" key="7">
    <source>
        <dbReference type="SAM" id="SignalP"/>
    </source>
</evidence>
<comment type="similarity">
    <text evidence="2">Belongs to the resistin/FIZZ family.</text>
</comment>
<dbReference type="PANTHER" id="PTHR21101">
    <property type="entry name" value="RESISTIN"/>
    <property type="match status" value="1"/>
</dbReference>
<dbReference type="SUPFAM" id="SSF111423">
    <property type="entry name" value="Resistin"/>
    <property type="match status" value="1"/>
</dbReference>
<dbReference type="Pfam" id="PF06954">
    <property type="entry name" value="Resistin"/>
    <property type="match status" value="1"/>
</dbReference>
<dbReference type="GO" id="GO:0005615">
    <property type="term" value="C:extracellular space"/>
    <property type="evidence" value="ECO:0007669"/>
    <property type="project" value="TreeGrafter"/>
</dbReference>
<comment type="subcellular location">
    <subcellularLocation>
        <location evidence="1">Secreted</location>
    </subcellularLocation>
</comment>
<keyword evidence="8" id="KW-1185">Reference proteome</keyword>
<dbReference type="FunFam" id="2.60.40.4230:FF:000001">
    <property type="entry name" value="Resistin-like beta"/>
    <property type="match status" value="1"/>
</dbReference>
<dbReference type="InterPro" id="IPR036262">
    <property type="entry name" value="Resistin-like_sf"/>
</dbReference>
<evidence type="ECO:0000313" key="8">
    <source>
        <dbReference type="Proteomes" id="UP000694850"/>
    </source>
</evidence>
<dbReference type="Gene3D" id="2.60.40.4230">
    <property type="entry name" value="Resistin head domain"/>
    <property type="match status" value="1"/>
</dbReference>